<dbReference type="STRING" id="391587.KAOT1_17638"/>
<dbReference type="HOGENOM" id="CLU_448189_0_0_10"/>
<evidence type="ECO:0000256" key="2">
    <source>
        <dbReference type="SAM" id="SignalP"/>
    </source>
</evidence>
<evidence type="ECO:0000313" key="5">
    <source>
        <dbReference type="Proteomes" id="UP000002945"/>
    </source>
</evidence>
<keyword evidence="2" id="KW-0732">Signal</keyword>
<evidence type="ECO:0000256" key="1">
    <source>
        <dbReference type="SAM" id="MobiDB-lite"/>
    </source>
</evidence>
<dbReference type="PROSITE" id="PS51257">
    <property type="entry name" value="PROKAR_LIPOPROTEIN"/>
    <property type="match status" value="1"/>
</dbReference>
<proteinExistence type="predicted"/>
<feature type="domain" description="SprT-like" evidence="3">
    <location>
        <begin position="424"/>
        <end position="472"/>
    </location>
</feature>
<dbReference type="eggNOG" id="ENOG5032I6Q">
    <property type="taxonomic scope" value="Bacteria"/>
</dbReference>
<name>A9DT11_9FLAO</name>
<feature type="region of interest" description="Disordered" evidence="1">
    <location>
        <begin position="184"/>
        <end position="245"/>
    </location>
</feature>
<dbReference type="GO" id="GO:0006950">
    <property type="term" value="P:response to stress"/>
    <property type="evidence" value="ECO:0007669"/>
    <property type="project" value="UniProtKB-ARBA"/>
</dbReference>
<dbReference type="AlphaFoldDB" id="A9DT11"/>
<protein>
    <recommendedName>
        <fullName evidence="3">SprT-like domain-containing protein</fullName>
    </recommendedName>
</protein>
<feature type="compositionally biased region" description="Acidic residues" evidence="1">
    <location>
        <begin position="194"/>
        <end position="204"/>
    </location>
</feature>
<evidence type="ECO:0000259" key="3">
    <source>
        <dbReference type="Pfam" id="PF10263"/>
    </source>
</evidence>
<dbReference type="InterPro" id="IPR006640">
    <property type="entry name" value="SprT-like_domain"/>
</dbReference>
<dbReference type="Proteomes" id="UP000002945">
    <property type="component" value="Unassembled WGS sequence"/>
</dbReference>
<evidence type="ECO:0000313" key="4">
    <source>
        <dbReference type="EMBL" id="EDP97009.1"/>
    </source>
</evidence>
<keyword evidence="5" id="KW-1185">Reference proteome</keyword>
<dbReference type="Pfam" id="PF10263">
    <property type="entry name" value="SprT-like"/>
    <property type="match status" value="1"/>
</dbReference>
<dbReference type="EMBL" id="ABIB01000003">
    <property type="protein sequence ID" value="EDP97009.1"/>
    <property type="molecule type" value="Genomic_DNA"/>
</dbReference>
<organism evidence="4 5">
    <name type="scientific">Kordia algicida OT-1</name>
    <dbReference type="NCBI Taxonomy" id="391587"/>
    <lineage>
        <taxon>Bacteria</taxon>
        <taxon>Pseudomonadati</taxon>
        <taxon>Bacteroidota</taxon>
        <taxon>Flavobacteriia</taxon>
        <taxon>Flavobacteriales</taxon>
        <taxon>Flavobacteriaceae</taxon>
        <taxon>Kordia</taxon>
    </lineage>
</organism>
<gene>
    <name evidence="4" type="ORF">KAOT1_17638</name>
</gene>
<comment type="caution">
    <text evidence="4">The sequence shown here is derived from an EMBL/GenBank/DDBJ whole genome shotgun (WGS) entry which is preliminary data.</text>
</comment>
<sequence>MKKNIFMFALLLFLFSCSNDEFGEAEKTKSHLSTDLRVQYKRGNNVSTSAINYIRERTNNTFRVDTKKGRIKLNNSQSFSKSDELGTVDTSKEIVVVNETNTKHTFKVITPQEPLNTITNLIIVEKGNDSYEYFLKYTFSGELPINEETGTIDFSKFNGTIETFNASGDLIGSMTIENSIITSDQGQLSPCPDDNQDPNDDDDTNAGSNSSGSDSSTGIPNDDTDEDPVNAGNGDPDSSAQFTDPNGDCGLTFSYEQCGCGGDANGHAPQAGYDCCQGSPLVIRDCNGTIIAQRNSGTSTTMFKRNVFDPCDDGDVGVILDDDVLCGMNDENFNAYYSNKSPFNVDLSQVRKHCDSINFPDPANEKFMCIYNKLIKTPLYKNMIENTFGENQSNLHLTFVMVDTLSRSSAGRTDKMPGTNPTRNTQTGIVNLHLRIRISKEYMENYSAIAVAKTILHETIHSYLMVKHVNCNQGTPIDEIIEELNNKSFEELMEYYFNNACDGQEQHEFMYDKMLPVFRNILSSIRDELIPPAHVEAAELDDTFINESNPNGDTVAFNWNEFYKYLSLQGLQNTNYFANNILNNPHKYSNYLRYADEYGRFLFEKDCIN</sequence>
<reference evidence="4 5" key="1">
    <citation type="journal article" date="2011" name="J. Bacteriol.">
        <title>Genome sequence of the algicidal bacterium Kordia algicida OT-1.</title>
        <authorList>
            <person name="Lee H.S."/>
            <person name="Kang S.G."/>
            <person name="Kwon K.K."/>
            <person name="Lee J.H."/>
            <person name="Kim S.J."/>
        </authorList>
    </citation>
    <scope>NUCLEOTIDE SEQUENCE [LARGE SCALE GENOMIC DNA]</scope>
    <source>
        <strain evidence="4 5">OT-1</strain>
    </source>
</reference>
<accession>A9DT11</accession>
<feature type="signal peptide" evidence="2">
    <location>
        <begin position="1"/>
        <end position="18"/>
    </location>
</feature>
<feature type="compositionally biased region" description="Low complexity" evidence="1">
    <location>
        <begin position="205"/>
        <end position="218"/>
    </location>
</feature>
<feature type="chain" id="PRO_5002736789" description="SprT-like domain-containing protein" evidence="2">
    <location>
        <begin position="19"/>
        <end position="609"/>
    </location>
</feature>